<name>A0ABY5H031_9GAMM</name>
<proteinExistence type="predicted"/>
<keyword evidence="2" id="KW-1185">Reference proteome</keyword>
<evidence type="ECO:0000313" key="2">
    <source>
        <dbReference type="Proteomes" id="UP001059950"/>
    </source>
</evidence>
<organism evidence="1 2">
    <name type="scientific">Amphritea atlantica</name>
    <dbReference type="NCBI Taxonomy" id="355243"/>
    <lineage>
        <taxon>Bacteria</taxon>
        <taxon>Pseudomonadati</taxon>
        <taxon>Pseudomonadota</taxon>
        <taxon>Gammaproteobacteria</taxon>
        <taxon>Oceanospirillales</taxon>
        <taxon>Oceanospirillaceae</taxon>
        <taxon>Amphritea</taxon>
    </lineage>
</organism>
<dbReference type="EMBL" id="CP073344">
    <property type="protein sequence ID" value="UTW05379.1"/>
    <property type="molecule type" value="Genomic_DNA"/>
</dbReference>
<evidence type="ECO:0000313" key="1">
    <source>
        <dbReference type="EMBL" id="UTW05379.1"/>
    </source>
</evidence>
<sequence>MNTNKRTLSARPRDTNSPCVRNCCLDNEDICMGCHRSLEEILAWHALTESERDAVLVVCQARKQAQQAKGH</sequence>
<accession>A0ABY5H031</accession>
<dbReference type="InterPro" id="IPR010710">
    <property type="entry name" value="DUF1289"/>
</dbReference>
<dbReference type="Proteomes" id="UP001059950">
    <property type="component" value="Chromosome"/>
</dbReference>
<dbReference type="PANTHER" id="PTHR35175:SF2">
    <property type="entry name" value="DUF1289 DOMAIN-CONTAINING PROTEIN"/>
    <property type="match status" value="1"/>
</dbReference>
<reference evidence="1" key="1">
    <citation type="submission" date="2021-04" db="EMBL/GenBank/DDBJ databases">
        <title>Oceanospirillales bacteria with DddD are important DMSP degraders in coastal seawater.</title>
        <authorList>
            <person name="Liu J."/>
        </authorList>
    </citation>
    <scope>NUCLEOTIDE SEQUENCE</scope>
    <source>
        <strain evidence="1">GY6</strain>
    </source>
</reference>
<dbReference type="Pfam" id="PF06945">
    <property type="entry name" value="DUF1289"/>
    <property type="match status" value="1"/>
</dbReference>
<protein>
    <submittedName>
        <fullName evidence="1">DUF1289 domain-containing protein</fullName>
    </submittedName>
</protein>
<dbReference type="PANTHER" id="PTHR35175">
    <property type="entry name" value="DUF1289 DOMAIN-CONTAINING PROTEIN"/>
    <property type="match status" value="1"/>
</dbReference>
<gene>
    <name evidence="1" type="ORF">KDX31_11460</name>
</gene>